<evidence type="ECO:0000313" key="6">
    <source>
        <dbReference type="EMBL" id="KAK9679928.1"/>
    </source>
</evidence>
<keyword evidence="7" id="KW-1185">Reference proteome</keyword>
<reference evidence="6 7" key="1">
    <citation type="journal article" date="2024" name="BMC Genomics">
        <title>De novo assembly and annotation of Popillia japonica's genome with initial clues to its potential as an invasive pest.</title>
        <authorList>
            <person name="Cucini C."/>
            <person name="Boschi S."/>
            <person name="Funari R."/>
            <person name="Cardaioli E."/>
            <person name="Iannotti N."/>
            <person name="Marturano G."/>
            <person name="Paoli F."/>
            <person name="Bruttini M."/>
            <person name="Carapelli A."/>
            <person name="Frati F."/>
            <person name="Nardi F."/>
        </authorList>
    </citation>
    <scope>NUCLEOTIDE SEQUENCE [LARGE SCALE GENOMIC DNA]</scope>
    <source>
        <strain evidence="6">DMR45628</strain>
    </source>
</reference>
<comment type="subcellular location">
    <subcellularLocation>
        <location evidence="1">Nucleus</location>
    </subcellularLocation>
</comment>
<dbReference type="PANTHER" id="PTHR13516">
    <property type="entry name" value="RIBONUCLEASE P SUBUNIT P25"/>
    <property type="match status" value="1"/>
</dbReference>
<dbReference type="SUPFAM" id="SSF82704">
    <property type="entry name" value="AlbA-like"/>
    <property type="match status" value="1"/>
</dbReference>
<dbReference type="GO" id="GO:0001682">
    <property type="term" value="P:tRNA 5'-leader removal"/>
    <property type="evidence" value="ECO:0007669"/>
    <property type="project" value="TreeGrafter"/>
</dbReference>
<feature type="compositionally biased region" description="Basic residues" evidence="4">
    <location>
        <begin position="158"/>
        <end position="167"/>
    </location>
</feature>
<dbReference type="Pfam" id="PF01918">
    <property type="entry name" value="Alba"/>
    <property type="match status" value="1"/>
</dbReference>
<dbReference type="GO" id="GO:0003723">
    <property type="term" value="F:RNA binding"/>
    <property type="evidence" value="ECO:0007669"/>
    <property type="project" value="TreeGrafter"/>
</dbReference>
<dbReference type="Proteomes" id="UP001458880">
    <property type="component" value="Unassembled WGS sequence"/>
</dbReference>
<evidence type="ECO:0000259" key="5">
    <source>
        <dbReference type="Pfam" id="PF01918"/>
    </source>
</evidence>
<feature type="domain" description="DNA/RNA-binding protein Alba-like" evidence="5">
    <location>
        <begin position="30"/>
        <end position="91"/>
    </location>
</feature>
<feature type="compositionally biased region" description="Basic and acidic residues" evidence="4">
    <location>
        <begin position="145"/>
        <end position="157"/>
    </location>
</feature>
<protein>
    <submittedName>
        <fullName evidence="6">Alba</fullName>
    </submittedName>
</protein>
<organism evidence="6 7">
    <name type="scientific">Popillia japonica</name>
    <name type="common">Japanese beetle</name>
    <dbReference type="NCBI Taxonomy" id="7064"/>
    <lineage>
        <taxon>Eukaryota</taxon>
        <taxon>Metazoa</taxon>
        <taxon>Ecdysozoa</taxon>
        <taxon>Arthropoda</taxon>
        <taxon>Hexapoda</taxon>
        <taxon>Insecta</taxon>
        <taxon>Pterygota</taxon>
        <taxon>Neoptera</taxon>
        <taxon>Endopterygota</taxon>
        <taxon>Coleoptera</taxon>
        <taxon>Polyphaga</taxon>
        <taxon>Scarabaeiformia</taxon>
        <taxon>Scarabaeidae</taxon>
        <taxon>Rutelinae</taxon>
        <taxon>Popillia</taxon>
    </lineage>
</organism>
<evidence type="ECO:0000313" key="7">
    <source>
        <dbReference type="Proteomes" id="UP001458880"/>
    </source>
</evidence>
<dbReference type="PANTHER" id="PTHR13516:SF4">
    <property type="entry name" value="FI09323P"/>
    <property type="match status" value="1"/>
</dbReference>
<sequence length="167" mass="19574">MENYQKGKNVEEPLVKENIPIKNLPEDFLWMQVRGGSKIRNLLSLALEQFPEKRYIVWTGYGQSVGKAITCAEIMKREHKQSLHQITRICYRLVEEYWDPITPGLDQLVVKRQLPMLHILLSFNPLNSDDLGYQGPNTTIPYKPNEQRQRKFKSNDKRPKKHNPSKS</sequence>
<dbReference type="InterPro" id="IPR051958">
    <property type="entry name" value="Alba-like_NAB"/>
</dbReference>
<dbReference type="GO" id="GO:0000172">
    <property type="term" value="C:ribonuclease MRP complex"/>
    <property type="evidence" value="ECO:0007669"/>
    <property type="project" value="TreeGrafter"/>
</dbReference>
<evidence type="ECO:0000256" key="1">
    <source>
        <dbReference type="ARBA" id="ARBA00004123"/>
    </source>
</evidence>
<dbReference type="EMBL" id="JASPKY010000955">
    <property type="protein sequence ID" value="KAK9679928.1"/>
    <property type="molecule type" value="Genomic_DNA"/>
</dbReference>
<dbReference type="InterPro" id="IPR036882">
    <property type="entry name" value="Alba-like_dom_sf"/>
</dbReference>
<dbReference type="GO" id="GO:0005634">
    <property type="term" value="C:nucleus"/>
    <property type="evidence" value="ECO:0007669"/>
    <property type="project" value="UniProtKB-SubCell"/>
</dbReference>
<evidence type="ECO:0000256" key="3">
    <source>
        <dbReference type="ARBA" id="ARBA00023242"/>
    </source>
</evidence>
<comment type="similarity">
    <text evidence="2">Belongs to the histone-like Alba family.</text>
</comment>
<comment type="caution">
    <text evidence="6">The sequence shown here is derived from an EMBL/GenBank/DDBJ whole genome shotgun (WGS) entry which is preliminary data.</text>
</comment>
<keyword evidence="3" id="KW-0539">Nucleus</keyword>
<dbReference type="InterPro" id="IPR002775">
    <property type="entry name" value="DNA/RNA-bd_Alba-like"/>
</dbReference>
<accession>A0AAW1HTI2</accession>
<dbReference type="Gene3D" id="3.30.110.20">
    <property type="entry name" value="Alba-like domain"/>
    <property type="match status" value="1"/>
</dbReference>
<proteinExistence type="inferred from homology"/>
<feature type="region of interest" description="Disordered" evidence="4">
    <location>
        <begin position="134"/>
        <end position="167"/>
    </location>
</feature>
<evidence type="ECO:0000256" key="4">
    <source>
        <dbReference type="SAM" id="MobiDB-lite"/>
    </source>
</evidence>
<gene>
    <name evidence="6" type="ORF">QE152_g39557</name>
</gene>
<name>A0AAW1HTI2_POPJA</name>
<dbReference type="AlphaFoldDB" id="A0AAW1HTI2"/>
<evidence type="ECO:0000256" key="2">
    <source>
        <dbReference type="ARBA" id="ARBA00008018"/>
    </source>
</evidence>